<dbReference type="InterPro" id="IPR000719">
    <property type="entry name" value="Prot_kinase_dom"/>
</dbReference>
<name>A0A2T9YDG6_9FUNG</name>
<organism evidence="12 13">
    <name type="scientific">Furculomyces boomerangus</name>
    <dbReference type="NCBI Taxonomy" id="61424"/>
    <lineage>
        <taxon>Eukaryota</taxon>
        <taxon>Fungi</taxon>
        <taxon>Fungi incertae sedis</taxon>
        <taxon>Zoopagomycota</taxon>
        <taxon>Kickxellomycotina</taxon>
        <taxon>Harpellomycetes</taxon>
        <taxon>Harpellales</taxon>
        <taxon>Harpellaceae</taxon>
        <taxon>Furculomyces</taxon>
    </lineage>
</organism>
<dbReference type="EMBL" id="MBFT01000485">
    <property type="protein sequence ID" value="PVU90380.1"/>
    <property type="molecule type" value="Genomic_DNA"/>
</dbReference>
<evidence type="ECO:0000256" key="7">
    <source>
        <dbReference type="ARBA" id="ARBA00047899"/>
    </source>
</evidence>
<dbReference type="PROSITE" id="PS50011">
    <property type="entry name" value="PROTEIN_KINASE_DOM"/>
    <property type="match status" value="1"/>
</dbReference>
<evidence type="ECO:0000256" key="2">
    <source>
        <dbReference type="ARBA" id="ARBA00022527"/>
    </source>
</evidence>
<dbReference type="Proteomes" id="UP000245699">
    <property type="component" value="Unassembled WGS sequence"/>
</dbReference>
<dbReference type="OrthoDB" id="6513151at2759"/>
<evidence type="ECO:0000256" key="10">
    <source>
        <dbReference type="SAM" id="MobiDB-lite"/>
    </source>
</evidence>
<sequence>MLNYDCSIAHQNPKPTLKNNIGYNTPGFQEANTYTNRSNMVPASHIPSIPNILLDISKQGGYELESDSGISFSSQKTNLQRNHMQISGVREHEQFGQSKAHLNSEPQINQYRKQENFYNLEHTKQNEHLTNFQSQKLLETERNKDNSLSNIRNIHHSENFDNQSSTTRNIFNTKNTLVENRPVDYYSEHNQKTRVSNVANSNHAIDGALSVTIRPIGYMKQRFEGPLKILGAGTGGQVTLYRSALNKKLYAIKSFKKQPEIANGDGRAIRSCLAELAISVNVSHPNIIKTFDVIMEYDQSYYAVLEHCPTDLFSLLQSRKMSKSEINCYFGQLVCGIHYLHKRGIAHRDLKLDNLCVSLDGTLKIIDFGCATIFRRKVAKPVLPENTFANTPNSSWSQDGYKKYLENRDITSAPMSRSHNTLVNSSETNIPANDTEKNKLYTQNNQNRERSSSFTLTESSATYSQPSSPITPSMSLTGPSEQKAEPEYIYVDLPSHGLCGSDPYIAPELYVCDSYDSQKADVWAAGIIFLSMNNLHFPWDIAHPVRDRNFNTYLQMPSSFIDIWLKDKSGSAALAKRMLQVQPRLRISIDEVIADNWLSTVHVCNEQHKSIDHSHVIYNKNV</sequence>
<dbReference type="InterPro" id="IPR011009">
    <property type="entry name" value="Kinase-like_dom_sf"/>
</dbReference>
<dbReference type="InterPro" id="IPR017441">
    <property type="entry name" value="Protein_kinase_ATP_BS"/>
</dbReference>
<dbReference type="EC" id="2.7.11.1" evidence="1"/>
<evidence type="ECO:0000256" key="8">
    <source>
        <dbReference type="ARBA" id="ARBA00048679"/>
    </source>
</evidence>
<comment type="catalytic activity">
    <reaction evidence="8">
        <text>L-seryl-[protein] + ATP = O-phospho-L-seryl-[protein] + ADP + H(+)</text>
        <dbReference type="Rhea" id="RHEA:17989"/>
        <dbReference type="Rhea" id="RHEA-COMP:9863"/>
        <dbReference type="Rhea" id="RHEA-COMP:11604"/>
        <dbReference type="ChEBI" id="CHEBI:15378"/>
        <dbReference type="ChEBI" id="CHEBI:29999"/>
        <dbReference type="ChEBI" id="CHEBI:30616"/>
        <dbReference type="ChEBI" id="CHEBI:83421"/>
        <dbReference type="ChEBI" id="CHEBI:456216"/>
        <dbReference type="EC" id="2.7.11.1"/>
    </reaction>
</comment>
<comment type="caution">
    <text evidence="12">The sequence shown here is derived from an EMBL/GenBank/DDBJ whole genome shotgun (WGS) entry which is preliminary data.</text>
</comment>
<dbReference type="PANTHER" id="PTHR24343:SF137">
    <property type="entry name" value="SERINE_THREONINE-PROTEIN KINASE HRK1"/>
    <property type="match status" value="1"/>
</dbReference>
<keyword evidence="13" id="KW-1185">Reference proteome</keyword>
<dbReference type="STRING" id="61424.A0A2T9YDG6"/>
<evidence type="ECO:0000259" key="11">
    <source>
        <dbReference type="PROSITE" id="PS50011"/>
    </source>
</evidence>
<proteinExistence type="predicted"/>
<keyword evidence="2" id="KW-0723">Serine/threonine-protein kinase</keyword>
<dbReference type="Gene3D" id="1.10.510.10">
    <property type="entry name" value="Transferase(Phosphotransferase) domain 1"/>
    <property type="match status" value="2"/>
</dbReference>
<evidence type="ECO:0000256" key="1">
    <source>
        <dbReference type="ARBA" id="ARBA00012513"/>
    </source>
</evidence>
<dbReference type="GO" id="GO:0005829">
    <property type="term" value="C:cytosol"/>
    <property type="evidence" value="ECO:0007669"/>
    <property type="project" value="TreeGrafter"/>
</dbReference>
<dbReference type="Pfam" id="PF00069">
    <property type="entry name" value="Pkinase"/>
    <property type="match status" value="2"/>
</dbReference>
<accession>A0A2T9YDG6</accession>
<evidence type="ECO:0000256" key="6">
    <source>
        <dbReference type="ARBA" id="ARBA00022840"/>
    </source>
</evidence>
<keyword evidence="5" id="KW-0418">Kinase</keyword>
<feature type="compositionally biased region" description="Polar residues" evidence="10">
    <location>
        <begin position="440"/>
        <end position="480"/>
    </location>
</feature>
<dbReference type="PANTHER" id="PTHR24343">
    <property type="entry name" value="SERINE/THREONINE KINASE"/>
    <property type="match status" value="1"/>
</dbReference>
<dbReference type="GO" id="GO:0005524">
    <property type="term" value="F:ATP binding"/>
    <property type="evidence" value="ECO:0007669"/>
    <property type="project" value="UniProtKB-UniRule"/>
</dbReference>
<dbReference type="AlphaFoldDB" id="A0A2T9YDG6"/>
<dbReference type="SUPFAM" id="SSF56112">
    <property type="entry name" value="Protein kinase-like (PK-like)"/>
    <property type="match status" value="1"/>
</dbReference>
<keyword evidence="6 9" id="KW-0067">ATP-binding</keyword>
<keyword evidence="4 9" id="KW-0547">Nucleotide-binding</keyword>
<dbReference type="PROSITE" id="PS00107">
    <property type="entry name" value="PROTEIN_KINASE_ATP"/>
    <property type="match status" value="1"/>
</dbReference>
<dbReference type="PROSITE" id="PS00108">
    <property type="entry name" value="PROTEIN_KINASE_ST"/>
    <property type="match status" value="1"/>
</dbReference>
<protein>
    <recommendedName>
        <fullName evidence="1">non-specific serine/threonine protein kinase</fullName>
        <ecNumber evidence="1">2.7.11.1</ecNumber>
    </recommendedName>
</protein>
<evidence type="ECO:0000313" key="12">
    <source>
        <dbReference type="EMBL" id="PVU90380.1"/>
    </source>
</evidence>
<evidence type="ECO:0000313" key="13">
    <source>
        <dbReference type="Proteomes" id="UP000245699"/>
    </source>
</evidence>
<gene>
    <name evidence="12" type="ORF">BB559_004654</name>
</gene>
<evidence type="ECO:0000256" key="4">
    <source>
        <dbReference type="ARBA" id="ARBA00022741"/>
    </source>
</evidence>
<evidence type="ECO:0000256" key="5">
    <source>
        <dbReference type="ARBA" id="ARBA00022777"/>
    </source>
</evidence>
<evidence type="ECO:0000256" key="9">
    <source>
        <dbReference type="PROSITE-ProRule" id="PRU10141"/>
    </source>
</evidence>
<feature type="binding site" evidence="9">
    <location>
        <position position="253"/>
    </location>
    <ligand>
        <name>ATP</name>
        <dbReference type="ChEBI" id="CHEBI:30616"/>
    </ligand>
</feature>
<feature type="compositionally biased region" description="Polar residues" evidence="10">
    <location>
        <begin position="415"/>
        <end position="432"/>
    </location>
</feature>
<feature type="domain" description="Protein kinase" evidence="11">
    <location>
        <begin position="224"/>
        <end position="598"/>
    </location>
</feature>
<dbReference type="SMART" id="SM00220">
    <property type="entry name" value="S_TKc"/>
    <property type="match status" value="1"/>
</dbReference>
<reference evidence="12 13" key="1">
    <citation type="journal article" date="2018" name="MBio">
        <title>Comparative Genomics Reveals the Core Gene Toolbox for the Fungus-Insect Symbiosis.</title>
        <authorList>
            <person name="Wang Y."/>
            <person name="Stata M."/>
            <person name="Wang W."/>
            <person name="Stajich J.E."/>
            <person name="White M.M."/>
            <person name="Moncalvo J.M."/>
        </authorList>
    </citation>
    <scope>NUCLEOTIDE SEQUENCE [LARGE SCALE GENOMIC DNA]</scope>
    <source>
        <strain evidence="12 13">AUS-77-4</strain>
    </source>
</reference>
<comment type="catalytic activity">
    <reaction evidence="7">
        <text>L-threonyl-[protein] + ATP = O-phospho-L-threonyl-[protein] + ADP + H(+)</text>
        <dbReference type="Rhea" id="RHEA:46608"/>
        <dbReference type="Rhea" id="RHEA-COMP:11060"/>
        <dbReference type="Rhea" id="RHEA-COMP:11605"/>
        <dbReference type="ChEBI" id="CHEBI:15378"/>
        <dbReference type="ChEBI" id="CHEBI:30013"/>
        <dbReference type="ChEBI" id="CHEBI:30616"/>
        <dbReference type="ChEBI" id="CHEBI:61977"/>
        <dbReference type="ChEBI" id="CHEBI:456216"/>
        <dbReference type="EC" id="2.7.11.1"/>
    </reaction>
</comment>
<feature type="region of interest" description="Disordered" evidence="10">
    <location>
        <begin position="415"/>
        <end position="481"/>
    </location>
</feature>
<evidence type="ECO:0000256" key="3">
    <source>
        <dbReference type="ARBA" id="ARBA00022679"/>
    </source>
</evidence>
<dbReference type="GO" id="GO:0004674">
    <property type="term" value="F:protein serine/threonine kinase activity"/>
    <property type="evidence" value="ECO:0007669"/>
    <property type="project" value="UniProtKB-KW"/>
</dbReference>
<keyword evidence="3" id="KW-0808">Transferase</keyword>
<dbReference type="InterPro" id="IPR008271">
    <property type="entry name" value="Ser/Thr_kinase_AS"/>
</dbReference>